<dbReference type="InterPro" id="IPR031309">
    <property type="entry name" value="Ribosomal_uL5_C"/>
</dbReference>
<gene>
    <name evidence="5 9" type="primary">rplE</name>
    <name evidence="9" type="ORF">GT409_01835</name>
</gene>
<comment type="function">
    <text evidence="5">This is 1 of the proteins that bind and probably mediate the attachment of the 5S RNA into the large ribosomal subunit, where it forms part of the central protuberance. In the 70S ribosome it contacts protein S13 of the 30S subunit (bridge B1b), connecting the 2 subunits; this bridge is implicated in subunit movement. Contacts the P site tRNA; the 5S rRNA and some of its associated proteins might help stabilize positioning of ribosome-bound tRNAs.</text>
</comment>
<accession>A0A6P1M5G4</accession>
<reference evidence="9 10" key="1">
    <citation type="submission" date="2020-01" db="EMBL/GenBank/DDBJ databases">
        <title>Ponticoccus aerotolerans gen. nov., sp. nov., an anaerobic bacterium and proposal of Ponticoccusceae fam. nov., Ponticoccusles ord. nov. and Ponticoccuse classis nov. in the phylum Kiritimatiellaeota.</title>
        <authorList>
            <person name="Zhou L.Y."/>
            <person name="Du Z.J."/>
        </authorList>
    </citation>
    <scope>NUCLEOTIDE SEQUENCE [LARGE SCALE GENOMIC DNA]</scope>
    <source>
        <strain evidence="9 10">S-5007</strain>
    </source>
</reference>
<dbReference type="GO" id="GO:1990904">
    <property type="term" value="C:ribonucleoprotein complex"/>
    <property type="evidence" value="ECO:0007669"/>
    <property type="project" value="UniProtKB-KW"/>
</dbReference>
<organism evidence="9 10">
    <name type="scientific">Tichowtungia aerotolerans</name>
    <dbReference type="NCBI Taxonomy" id="2697043"/>
    <lineage>
        <taxon>Bacteria</taxon>
        <taxon>Pseudomonadati</taxon>
        <taxon>Kiritimatiellota</taxon>
        <taxon>Tichowtungiia</taxon>
        <taxon>Tichowtungiales</taxon>
        <taxon>Tichowtungiaceae</taxon>
        <taxon>Tichowtungia</taxon>
    </lineage>
</organism>
<sequence length="181" mass="20619">MKTLYREKVVPELQKKYSYANRMQIPAISKIAINVSVGMQYDRDVLTAVLEDLAKITGQRPMMIKAKRSVSNFKLREGVSLSGKVTLRGARMYEFLDRLINIALPRIRDFRGIPAGSFDGRGNYSLGLKEQTIFPEIDPDKVRKIHGMDVTFVTTAETNEEAFELLRLMGMPFEQKNKGDQ</sequence>
<dbReference type="SUPFAM" id="SSF55282">
    <property type="entry name" value="RL5-like"/>
    <property type="match status" value="1"/>
</dbReference>
<dbReference type="Pfam" id="PF00281">
    <property type="entry name" value="Ribosomal_L5"/>
    <property type="match status" value="1"/>
</dbReference>
<keyword evidence="5" id="KW-0694">RNA-binding</keyword>
<keyword evidence="10" id="KW-1185">Reference proteome</keyword>
<dbReference type="Proteomes" id="UP000464954">
    <property type="component" value="Chromosome"/>
</dbReference>
<feature type="domain" description="Large ribosomal subunit protein uL5 C-terminal" evidence="8">
    <location>
        <begin position="82"/>
        <end position="173"/>
    </location>
</feature>
<keyword evidence="5" id="KW-0820">tRNA-binding</keyword>
<comment type="similarity">
    <text evidence="1 5 6">Belongs to the universal ribosomal protein uL5 family.</text>
</comment>
<dbReference type="GO" id="GO:0019843">
    <property type="term" value="F:rRNA binding"/>
    <property type="evidence" value="ECO:0007669"/>
    <property type="project" value="UniProtKB-UniRule"/>
</dbReference>
<dbReference type="InterPro" id="IPR022803">
    <property type="entry name" value="Ribosomal_uL5_dom_sf"/>
</dbReference>
<keyword evidence="2 5" id="KW-0689">Ribosomal protein</keyword>
<evidence type="ECO:0000256" key="6">
    <source>
        <dbReference type="RuleBase" id="RU003930"/>
    </source>
</evidence>
<evidence type="ECO:0000259" key="7">
    <source>
        <dbReference type="Pfam" id="PF00281"/>
    </source>
</evidence>
<dbReference type="HAMAP" id="MF_01333_B">
    <property type="entry name" value="Ribosomal_uL5_B"/>
    <property type="match status" value="1"/>
</dbReference>
<proteinExistence type="inferred from homology"/>
<dbReference type="KEGG" id="taer:GT409_01835"/>
<evidence type="ECO:0000259" key="8">
    <source>
        <dbReference type="Pfam" id="PF00673"/>
    </source>
</evidence>
<evidence type="ECO:0000256" key="5">
    <source>
        <dbReference type="HAMAP-Rule" id="MF_01333"/>
    </source>
</evidence>
<dbReference type="Pfam" id="PF00673">
    <property type="entry name" value="Ribosomal_L5_C"/>
    <property type="match status" value="1"/>
</dbReference>
<dbReference type="GO" id="GO:0003735">
    <property type="term" value="F:structural constituent of ribosome"/>
    <property type="evidence" value="ECO:0007669"/>
    <property type="project" value="InterPro"/>
</dbReference>
<dbReference type="PANTHER" id="PTHR11994">
    <property type="entry name" value="60S RIBOSOMAL PROTEIN L11-RELATED"/>
    <property type="match status" value="1"/>
</dbReference>
<dbReference type="PIRSF" id="PIRSF002161">
    <property type="entry name" value="Ribosomal_L5"/>
    <property type="match status" value="1"/>
</dbReference>
<evidence type="ECO:0000256" key="1">
    <source>
        <dbReference type="ARBA" id="ARBA00008553"/>
    </source>
</evidence>
<evidence type="ECO:0000313" key="9">
    <source>
        <dbReference type="EMBL" id="QHI68243.1"/>
    </source>
</evidence>
<dbReference type="RefSeq" id="WP_160626376.1">
    <property type="nucleotide sequence ID" value="NZ_CP047593.1"/>
</dbReference>
<dbReference type="AlphaFoldDB" id="A0A6P1M5G4"/>
<dbReference type="InterPro" id="IPR002132">
    <property type="entry name" value="Ribosomal_uL5"/>
</dbReference>
<dbReference type="InterPro" id="IPR020930">
    <property type="entry name" value="Ribosomal_uL5_bac-type"/>
</dbReference>
<evidence type="ECO:0000313" key="10">
    <source>
        <dbReference type="Proteomes" id="UP000464954"/>
    </source>
</evidence>
<dbReference type="GO" id="GO:0005840">
    <property type="term" value="C:ribosome"/>
    <property type="evidence" value="ECO:0007669"/>
    <property type="project" value="UniProtKB-KW"/>
</dbReference>
<dbReference type="NCBIfam" id="NF000585">
    <property type="entry name" value="PRK00010.1"/>
    <property type="match status" value="1"/>
</dbReference>
<evidence type="ECO:0000256" key="3">
    <source>
        <dbReference type="ARBA" id="ARBA00023274"/>
    </source>
</evidence>
<dbReference type="GO" id="GO:0006412">
    <property type="term" value="P:translation"/>
    <property type="evidence" value="ECO:0007669"/>
    <property type="project" value="UniProtKB-UniRule"/>
</dbReference>
<keyword evidence="3 5" id="KW-0687">Ribonucleoprotein</keyword>
<comment type="subunit">
    <text evidence="5">Part of the 50S ribosomal subunit; part of the 5S rRNA/L5/L18/L25 subcomplex. Contacts the 5S rRNA and the P site tRNA. Forms a bridge to the 30S subunit in the 70S ribosome.</text>
</comment>
<feature type="domain" description="Large ribosomal subunit protein uL5 N-terminal" evidence="7">
    <location>
        <begin position="21"/>
        <end position="76"/>
    </location>
</feature>
<name>A0A6P1M5G4_9BACT</name>
<dbReference type="FunFam" id="3.30.1440.10:FF:000001">
    <property type="entry name" value="50S ribosomal protein L5"/>
    <property type="match status" value="1"/>
</dbReference>
<dbReference type="Gene3D" id="3.30.1440.10">
    <property type="match status" value="1"/>
</dbReference>
<protein>
    <recommendedName>
        <fullName evidence="4 5">Large ribosomal subunit protein uL5</fullName>
    </recommendedName>
</protein>
<dbReference type="GO" id="GO:0000049">
    <property type="term" value="F:tRNA binding"/>
    <property type="evidence" value="ECO:0007669"/>
    <property type="project" value="UniProtKB-UniRule"/>
</dbReference>
<evidence type="ECO:0000256" key="4">
    <source>
        <dbReference type="ARBA" id="ARBA00035245"/>
    </source>
</evidence>
<evidence type="ECO:0000256" key="2">
    <source>
        <dbReference type="ARBA" id="ARBA00022980"/>
    </source>
</evidence>
<keyword evidence="5" id="KW-0699">rRNA-binding</keyword>
<dbReference type="EMBL" id="CP047593">
    <property type="protein sequence ID" value="QHI68243.1"/>
    <property type="molecule type" value="Genomic_DNA"/>
</dbReference>
<dbReference type="InterPro" id="IPR031310">
    <property type="entry name" value="Ribosomal_uL5_N"/>
</dbReference>